<gene>
    <name evidence="2" type="ORF">H9912_08620</name>
</gene>
<organism evidence="2 3">
    <name type="scientific">Candidatus Eisenbergiella stercorigallinarum</name>
    <dbReference type="NCBI Taxonomy" id="2838557"/>
    <lineage>
        <taxon>Bacteria</taxon>
        <taxon>Bacillati</taxon>
        <taxon>Bacillota</taxon>
        <taxon>Clostridia</taxon>
        <taxon>Lachnospirales</taxon>
        <taxon>Lachnospiraceae</taxon>
        <taxon>Eisenbergiella</taxon>
    </lineage>
</organism>
<reference evidence="2" key="1">
    <citation type="journal article" date="2021" name="PeerJ">
        <title>Extensive microbial diversity within the chicken gut microbiome revealed by metagenomics and culture.</title>
        <authorList>
            <person name="Gilroy R."/>
            <person name="Ravi A."/>
            <person name="Getino M."/>
            <person name="Pursley I."/>
            <person name="Horton D.L."/>
            <person name="Alikhan N.F."/>
            <person name="Baker D."/>
            <person name="Gharbi K."/>
            <person name="Hall N."/>
            <person name="Watson M."/>
            <person name="Adriaenssens E.M."/>
            <person name="Foster-Nyarko E."/>
            <person name="Jarju S."/>
            <person name="Secka A."/>
            <person name="Antonio M."/>
            <person name="Oren A."/>
            <person name="Chaudhuri R.R."/>
            <person name="La Ragione R."/>
            <person name="Hildebrand F."/>
            <person name="Pallen M.J."/>
        </authorList>
    </citation>
    <scope>NUCLEOTIDE SEQUENCE</scope>
    <source>
        <strain evidence="2">ChiHjej8B7-25341</strain>
    </source>
</reference>
<accession>A0A9D2R0F7</accession>
<evidence type="ECO:0000313" key="3">
    <source>
        <dbReference type="Proteomes" id="UP000823851"/>
    </source>
</evidence>
<dbReference type="AlphaFoldDB" id="A0A9D2R0F7"/>
<feature type="non-terminal residue" evidence="2">
    <location>
        <position position="66"/>
    </location>
</feature>
<dbReference type="EMBL" id="DWUW01000245">
    <property type="protein sequence ID" value="HJD31989.1"/>
    <property type="molecule type" value="Genomic_DNA"/>
</dbReference>
<reference evidence="2" key="2">
    <citation type="submission" date="2021-04" db="EMBL/GenBank/DDBJ databases">
        <authorList>
            <person name="Gilroy R."/>
        </authorList>
    </citation>
    <scope>NUCLEOTIDE SEQUENCE</scope>
    <source>
        <strain evidence="2">ChiHjej8B7-25341</strain>
    </source>
</reference>
<proteinExistence type="predicted"/>
<dbReference type="Proteomes" id="UP000823851">
    <property type="component" value="Unassembled WGS sequence"/>
</dbReference>
<evidence type="ECO:0000256" key="1">
    <source>
        <dbReference type="SAM" id="MobiDB-lite"/>
    </source>
</evidence>
<protein>
    <submittedName>
        <fullName evidence="2">Uncharacterized protein</fullName>
    </submittedName>
</protein>
<evidence type="ECO:0000313" key="2">
    <source>
        <dbReference type="EMBL" id="HJD31989.1"/>
    </source>
</evidence>
<name>A0A9D2R0F7_9FIRM</name>
<sequence>MGVTAGGKKAASGGENGRVRQQAGEEESTQDNTQVYGGVIMGDYKPPFTITNEILSYVSSVSEKMG</sequence>
<feature type="region of interest" description="Disordered" evidence="1">
    <location>
        <begin position="1"/>
        <end position="35"/>
    </location>
</feature>
<comment type="caution">
    <text evidence="2">The sequence shown here is derived from an EMBL/GenBank/DDBJ whole genome shotgun (WGS) entry which is preliminary data.</text>
</comment>